<keyword evidence="14" id="KW-0539">Nucleus</keyword>
<evidence type="ECO:0000256" key="6">
    <source>
        <dbReference type="ARBA" id="ARBA00022527"/>
    </source>
</evidence>
<dbReference type="Gene3D" id="1.10.1070.11">
    <property type="entry name" value="Phosphatidylinositol 3-/4-kinase, catalytic domain"/>
    <property type="match status" value="1"/>
</dbReference>
<dbReference type="InterPro" id="IPR058681">
    <property type="entry name" value="HEAT_MEC1_N"/>
</dbReference>
<comment type="function">
    <text evidence="16">Serine/threonine protein kinase which activates checkpoint signaling upon genotoxic stresses such as ionizing radiation (IR), ultraviolet light (UV), or DNA replication stalling, thereby acting as a DNA damage sensor. Recognizes the substrate consensus sequence [ST]-Q. Phosphorylates histone H2A to form H2AS128ph (gamma-H2A) at sites of DNA damage, involved in the regulation of DNA damage response mechanism. Required for the control of telomere length and genome stability.</text>
</comment>
<dbReference type="InterPro" id="IPR012993">
    <property type="entry name" value="UME"/>
</dbReference>
<dbReference type="InterPro" id="IPR050517">
    <property type="entry name" value="DDR_Repair_Kinase"/>
</dbReference>
<organism evidence="26 27">
    <name type="scientific">Penicillium daleae</name>
    <dbReference type="NCBI Taxonomy" id="63821"/>
    <lineage>
        <taxon>Eukaryota</taxon>
        <taxon>Fungi</taxon>
        <taxon>Dikarya</taxon>
        <taxon>Ascomycota</taxon>
        <taxon>Pezizomycotina</taxon>
        <taxon>Eurotiomycetes</taxon>
        <taxon>Eurotiomycetidae</taxon>
        <taxon>Eurotiales</taxon>
        <taxon>Aspergillaceae</taxon>
        <taxon>Penicillium</taxon>
    </lineage>
</organism>
<comment type="subunit">
    <text evidence="3">Associates with DNA double-strand breaks.</text>
</comment>
<feature type="domain" description="FAT" evidence="24">
    <location>
        <begin position="1447"/>
        <end position="2023"/>
    </location>
</feature>
<evidence type="ECO:0000259" key="24">
    <source>
        <dbReference type="PROSITE" id="PS51189"/>
    </source>
</evidence>
<dbReference type="SMART" id="SM01343">
    <property type="entry name" value="FATC"/>
    <property type="match status" value="1"/>
</dbReference>
<dbReference type="RefSeq" id="XP_056771525.1">
    <property type="nucleotide sequence ID" value="XM_056903758.1"/>
</dbReference>
<name>A0AAD6CGF3_9EURO</name>
<dbReference type="InterPro" id="IPR016024">
    <property type="entry name" value="ARM-type_fold"/>
</dbReference>
<dbReference type="Pfam" id="PF25030">
    <property type="entry name" value="M-HEAT_ATR"/>
    <property type="match status" value="1"/>
</dbReference>
<dbReference type="GeneID" id="81594001"/>
<dbReference type="InterPro" id="IPR057564">
    <property type="entry name" value="HEAT_ATR"/>
</dbReference>
<reference evidence="26" key="2">
    <citation type="journal article" date="2023" name="IMA Fungus">
        <title>Comparative genomic study of the Penicillium genus elucidates a diverse pangenome and 15 lateral gene transfer events.</title>
        <authorList>
            <person name="Petersen C."/>
            <person name="Sorensen T."/>
            <person name="Nielsen M.R."/>
            <person name="Sondergaard T.E."/>
            <person name="Sorensen J.L."/>
            <person name="Fitzpatrick D.A."/>
            <person name="Frisvad J.C."/>
            <person name="Nielsen K.L."/>
        </authorList>
    </citation>
    <scope>NUCLEOTIDE SEQUENCE</scope>
    <source>
        <strain evidence="26">IBT 16125</strain>
    </source>
</reference>
<dbReference type="InterPro" id="IPR000403">
    <property type="entry name" value="PI3/4_kinase_cat_dom"/>
</dbReference>
<evidence type="ECO:0000256" key="9">
    <source>
        <dbReference type="ARBA" id="ARBA00022763"/>
    </source>
</evidence>
<keyword evidence="8" id="KW-0547">Nucleotide-binding</keyword>
<feature type="domain" description="FATC" evidence="25">
    <location>
        <begin position="2452"/>
        <end position="2484"/>
    </location>
</feature>
<evidence type="ECO:0000256" key="8">
    <source>
        <dbReference type="ARBA" id="ARBA00022741"/>
    </source>
</evidence>
<evidence type="ECO:0000256" key="10">
    <source>
        <dbReference type="ARBA" id="ARBA00022777"/>
    </source>
</evidence>
<dbReference type="InterPro" id="IPR014009">
    <property type="entry name" value="PIK_FAT"/>
</dbReference>
<dbReference type="InterPro" id="IPR056802">
    <property type="entry name" value="ATR-like_M-HEAT"/>
</dbReference>
<gene>
    <name evidence="26" type="ORF">N7458_000364</name>
</gene>
<evidence type="ECO:0000256" key="7">
    <source>
        <dbReference type="ARBA" id="ARBA00022679"/>
    </source>
</evidence>
<evidence type="ECO:0000256" key="1">
    <source>
        <dbReference type="ARBA" id="ARBA00004123"/>
    </source>
</evidence>
<keyword evidence="9" id="KW-0227">DNA damage</keyword>
<keyword evidence="6" id="KW-0723">Serine/threonine-protein kinase</keyword>
<dbReference type="PROSITE" id="PS50290">
    <property type="entry name" value="PI3_4_KINASE_3"/>
    <property type="match status" value="1"/>
</dbReference>
<dbReference type="GO" id="GO:0006281">
    <property type="term" value="P:DNA repair"/>
    <property type="evidence" value="ECO:0007669"/>
    <property type="project" value="UniProtKB-KW"/>
</dbReference>
<dbReference type="EMBL" id="JAPVEA010000001">
    <property type="protein sequence ID" value="KAJ5464678.1"/>
    <property type="molecule type" value="Genomic_DNA"/>
</dbReference>
<dbReference type="GO" id="GO:0000723">
    <property type="term" value="P:telomere maintenance"/>
    <property type="evidence" value="ECO:0007669"/>
    <property type="project" value="TreeGrafter"/>
</dbReference>
<sequence>MAAEGDFAQGSAFEDERPAEPASSILATHFAPRLATQGHEPQRLSREAFSQLRQELLGEKYTHFRVDEGITDINKLICIILKAGLEVSPTSSGTEEDLEGQVLDCLEIIQVSIDKAPQALWDVSDPLILSEDVQAPLFSWLILRLIRLSCMWHVEAVQDRVHSILTSMACLQYKQVRSSPSCYGISAFLRSCVLDILCSLEGFLDVDLRSFRPVKLFIPSKSGSLMIDLDNLGLPRGLLKRSLTLGTFSQAAALGTVLLDALSPEASVQDVGKRRNCTLRQNLPWALNGYHRLRRVLVRWLQTPGIKVTPSDEQVLSQFLIYTRRLCVSESSMATLLSDMSLASTWTQCLAEFLPLSICLPMPAIQLDLSHFLDEVMLAIKQSRLAVPQLRDILLPVLTDIRAQDSNPQIVENCLGTSIRSLYAQLLDSTTLSLHSFGVSSASADVGSSVVNRKQRNMDQDREQGDEEVRAPKRLCLSVESSVADLIQMFLEELSTLLGCECAASLTELCAAVQNLYEGVSEPQRTQFLQVLGKLSCAVVGTLVRKPSGLITSDTLFCQRCDSDQHELDIIPGKDIAGYEDLWTILNFVLPRLSRTPGPRIAAMVALRRILMHSPNLNHMHLSSSASGEFCLHSLRSSIRELRVATGHSVVAFVRPTLQPDVRRANFVIILEWLRNLSEKNDMPLQEACILTLCRLARVSEDDEKNIILLRLLEYLGHPNPYVCAVAYNELSKLAQQFSLTPAGLFRPYWRTLSVAVVKNLQTRPYMAEQLCELLGMKVDGFLRLTEVHVLPYLVLTRKRDIICRIGASRNEGESPFDVCSEKNNLAAILAFLLAQQSDNPEAMIMSLLAEIDPAFKGRSLAELVRIEPILIACDLLKSLGDAGEQNKERFLQALRRLATFVPRKFLHASSSKKADLLSHFIEEHVLGIITQFANAINDFQVRQTLAEKRRNLKAIEEMINIAQGHVSNALPQVCACLRSALEIEELCDHAFSAWKTLIRSLSEEDIEPLIDQTWAIVIRYWDRLTDESRRQAHQLIDHILTNQPNLVRDTFNTMPSLASISELAAFETKISELRAEMDVRSRFLALIRRCQSENSTVVEQALRELMPFLSDNEEFLHVSVLSEQPDPVVAQLTRALLDCCVKFSTSSDSITLLSSQCLGLVGCLDPNRVETIKEKKDILVLSNFDRMEETVEFILFFLQHVLVEAFLSASNTRAQGFLAYAMQGLLKICNLNAAVTQRSRDLQGDEKYQRWMELPESVRNTLTPFLTSTYTVTVVATNSKVTYPLLSPKTTHSEWLRTLVQDLLQTGNGDNAKLIFAVCSRVVKGQDISISSFLFPFAALNRIVGGTEQEQQDLQLELLNVLSHPLPEANNNFRETIISSSQSVFEVLDYLSRWLQGKKKQLNALNLQSYQSSRSHKDTSRDALLDKYASQIKSVEVLLASIPPEIISKRAVECKSFSRALFHWEQYIHKCKSQLEPQETTSSEQLYERLQDIYSQIDEPDGIEGISSHLSALSIDQQVLEHRKAGRWATAQSWYELELEKEPENIDAQWNLVTCLKESGQQDAIVTRFEVLKQYESAASRLLPFAVEASWITGRWDKLQGYLELCASKWTGEFNVGIGSALNALRQKGTSAFVEIVNELRLSVAKSLTANSVASLQSCHDDMLRLHALADVEAIVHAGPDDSHPSKDFLLRTLNRRLDVLGGYLADKQYLLGLRRAAMELAGGFGNSDISAAWLTSAHLSRKGNFTGQAYHSMLHAARLKDRSASIEHARLLWKDGHHRKAIQTLEGAIASNESNTTTSSVDSQTASFLSGRGKNQNETAAVAHLMLAKWTDRAGQTHSRAIVERYRAAIRLYPRWEKAHYYLGKHYNKILELEKVKPMGKEAQIYLSGEATKLVIDNYLRSLTYGCKYVFQTLPKILTLWLEHASVVDQPMDPKRGDNEEFRQHAHAQRLKSLDEIHNQLRKYMLTRIQAFLLFTILPQVVARICHRNNTVYDILSRMVIKAVQSFPQQGLWTVLAVVKSSNKDRALKGQACLAKIQESNSKVKKDASDIRRMIQQGQKFSDELLQLCLARVEERASKVTLARNLGFNHKVAPCRLVVPFQAMLIPSLPVIQDSEHLKGFRSFPRDPTTIEAVLDEAQILNSLQKPRKISIRGSDGKIYNALCKPKDDLRKDQRLMEFNNMINRFLKRDVESSKRRMYIKTYAVTPLNEECGIIEWVDNLRTLRDIIVKLLRERRIQPNASLPCPCSILYYTEIRHYLDEICADRTFSKLSLWNTKILPKLPSVLHEWFIEMFPETESWFTARLRYTRSAAVMSMVGYVLGLGDRHGENLLFEEGTGGILHVDFNCLFDKGQTFEKPEVVPFRLTHNMIDAFGAYGYNGPFRRTCEITLGLLRQNEDALMTILETFLHDPTTDFIGKRRRTHVNVPDTPAGVLEDVRNKLRGFMSKQPIPLSVDGQVDELIMQATDKKNLASMYVGWCAFF</sequence>
<evidence type="ECO:0000256" key="15">
    <source>
        <dbReference type="ARBA" id="ARBA00023254"/>
    </source>
</evidence>
<evidence type="ECO:0000256" key="17">
    <source>
        <dbReference type="ARBA" id="ARBA00029679"/>
    </source>
</evidence>
<evidence type="ECO:0000256" key="2">
    <source>
        <dbReference type="ARBA" id="ARBA00010769"/>
    </source>
</evidence>
<dbReference type="InterPro" id="IPR003152">
    <property type="entry name" value="FATC_dom"/>
</dbReference>
<keyword evidence="12" id="KW-0156">Chromatin regulator</keyword>
<dbReference type="Pfam" id="PF02259">
    <property type="entry name" value="FAT"/>
    <property type="match status" value="1"/>
</dbReference>
<keyword evidence="13" id="KW-0234">DNA repair</keyword>
<evidence type="ECO:0000256" key="19">
    <source>
        <dbReference type="ARBA" id="ARBA00033001"/>
    </source>
</evidence>
<protein>
    <recommendedName>
        <fullName evidence="5">Serine/threonine-protein kinase MEC1</fullName>
        <ecNumber evidence="4">2.7.11.1</ecNumber>
    </recommendedName>
    <alternativeName>
        <fullName evidence="19">ATR homolog</fullName>
    </alternativeName>
    <alternativeName>
        <fullName evidence="18">DNA-damage checkpoint kinase MEC1</fullName>
    </alternativeName>
    <alternativeName>
        <fullName evidence="17">Mitosis entry checkpoint protein 1</fullName>
    </alternativeName>
</protein>
<keyword evidence="7" id="KW-0808">Transferase</keyword>
<evidence type="ECO:0000259" key="23">
    <source>
        <dbReference type="PROSITE" id="PS50290"/>
    </source>
</evidence>
<comment type="catalytic activity">
    <reaction evidence="20">
        <text>L-threonyl-[protein] + ATP = O-phospho-L-threonyl-[protein] + ADP + H(+)</text>
        <dbReference type="Rhea" id="RHEA:46608"/>
        <dbReference type="Rhea" id="RHEA-COMP:11060"/>
        <dbReference type="Rhea" id="RHEA-COMP:11605"/>
        <dbReference type="ChEBI" id="CHEBI:15378"/>
        <dbReference type="ChEBI" id="CHEBI:30013"/>
        <dbReference type="ChEBI" id="CHEBI:30616"/>
        <dbReference type="ChEBI" id="CHEBI:61977"/>
        <dbReference type="ChEBI" id="CHEBI:456216"/>
        <dbReference type="EC" id="2.7.11.1"/>
    </reaction>
</comment>
<comment type="caution">
    <text evidence="26">The sequence shown here is derived from an EMBL/GenBank/DDBJ whole genome shotgun (WGS) entry which is preliminary data.</text>
</comment>
<dbReference type="InterPro" id="IPR003151">
    <property type="entry name" value="PIK-rel_kinase_FAT"/>
</dbReference>
<evidence type="ECO:0000313" key="27">
    <source>
        <dbReference type="Proteomes" id="UP001213681"/>
    </source>
</evidence>
<comment type="catalytic activity">
    <reaction evidence="21">
        <text>L-seryl-[protein] + ATP = O-phospho-L-seryl-[protein] + ADP + H(+)</text>
        <dbReference type="Rhea" id="RHEA:17989"/>
        <dbReference type="Rhea" id="RHEA-COMP:9863"/>
        <dbReference type="Rhea" id="RHEA-COMP:11604"/>
        <dbReference type="ChEBI" id="CHEBI:15378"/>
        <dbReference type="ChEBI" id="CHEBI:29999"/>
        <dbReference type="ChEBI" id="CHEBI:30616"/>
        <dbReference type="ChEBI" id="CHEBI:83421"/>
        <dbReference type="ChEBI" id="CHEBI:456216"/>
        <dbReference type="EC" id="2.7.11.1"/>
    </reaction>
</comment>
<evidence type="ECO:0000256" key="20">
    <source>
        <dbReference type="ARBA" id="ARBA00047899"/>
    </source>
</evidence>
<reference evidence="26" key="1">
    <citation type="submission" date="2022-12" db="EMBL/GenBank/DDBJ databases">
        <authorList>
            <person name="Petersen C."/>
        </authorList>
    </citation>
    <scope>NUCLEOTIDE SEQUENCE</scope>
    <source>
        <strain evidence="26">IBT 16125</strain>
    </source>
</reference>
<evidence type="ECO:0000256" key="11">
    <source>
        <dbReference type="ARBA" id="ARBA00022840"/>
    </source>
</evidence>
<dbReference type="SUPFAM" id="SSF48452">
    <property type="entry name" value="TPR-like"/>
    <property type="match status" value="1"/>
</dbReference>
<dbReference type="PROSITE" id="PS51190">
    <property type="entry name" value="FATC"/>
    <property type="match status" value="1"/>
</dbReference>
<evidence type="ECO:0000256" key="22">
    <source>
        <dbReference type="SAM" id="MobiDB-lite"/>
    </source>
</evidence>
<evidence type="ECO:0000256" key="3">
    <source>
        <dbReference type="ARBA" id="ARBA00011370"/>
    </source>
</evidence>
<dbReference type="Pfam" id="PF02260">
    <property type="entry name" value="FATC"/>
    <property type="match status" value="1"/>
</dbReference>
<dbReference type="Pfam" id="PF25385">
    <property type="entry name" value="HEAT_MEC1_N"/>
    <property type="match status" value="1"/>
</dbReference>
<keyword evidence="10" id="KW-0418">Kinase</keyword>
<dbReference type="SUPFAM" id="SSF48371">
    <property type="entry name" value="ARM repeat"/>
    <property type="match status" value="1"/>
</dbReference>
<evidence type="ECO:0000256" key="21">
    <source>
        <dbReference type="ARBA" id="ARBA00048679"/>
    </source>
</evidence>
<comment type="subcellular location">
    <subcellularLocation>
        <location evidence="1">Nucleus</location>
    </subcellularLocation>
</comment>
<dbReference type="Pfam" id="PF00454">
    <property type="entry name" value="PI3_PI4_kinase"/>
    <property type="match status" value="1"/>
</dbReference>
<accession>A0AAD6CGF3</accession>
<dbReference type="InterPro" id="IPR036940">
    <property type="entry name" value="PI3/4_kinase_cat_sf"/>
</dbReference>
<dbReference type="InterPro" id="IPR018936">
    <property type="entry name" value="PI3/4_kinase_CS"/>
</dbReference>
<dbReference type="SMART" id="SM00146">
    <property type="entry name" value="PI3Kc"/>
    <property type="match status" value="1"/>
</dbReference>
<dbReference type="CDD" id="cd00892">
    <property type="entry name" value="PIKKc_ATR"/>
    <property type="match status" value="1"/>
</dbReference>
<feature type="domain" description="PI3K/PI4K catalytic" evidence="23">
    <location>
        <begin position="2136"/>
        <end position="2468"/>
    </location>
</feature>
<evidence type="ECO:0000256" key="5">
    <source>
        <dbReference type="ARBA" id="ARBA00021345"/>
    </source>
</evidence>
<dbReference type="FunFam" id="3.30.1010.10:FF:000017">
    <property type="entry name" value="Inositol kinase kinase (UvsB)"/>
    <property type="match status" value="1"/>
</dbReference>
<dbReference type="InterPro" id="IPR011009">
    <property type="entry name" value="Kinase-like_dom_sf"/>
</dbReference>
<dbReference type="GO" id="GO:0000077">
    <property type="term" value="P:DNA damage checkpoint signaling"/>
    <property type="evidence" value="ECO:0007669"/>
    <property type="project" value="TreeGrafter"/>
</dbReference>
<keyword evidence="27" id="KW-1185">Reference proteome</keyword>
<dbReference type="GO" id="GO:0004674">
    <property type="term" value="F:protein serine/threonine kinase activity"/>
    <property type="evidence" value="ECO:0007669"/>
    <property type="project" value="UniProtKB-KW"/>
</dbReference>
<dbReference type="Gene3D" id="3.30.1010.10">
    <property type="entry name" value="Phosphatidylinositol 3-kinase Catalytic Subunit, Chain A, domain 4"/>
    <property type="match status" value="1"/>
</dbReference>
<comment type="similarity">
    <text evidence="2">Belongs to the PI3/PI4-kinase family. ATM subfamily.</text>
</comment>
<evidence type="ECO:0000259" key="25">
    <source>
        <dbReference type="PROSITE" id="PS51190"/>
    </source>
</evidence>
<dbReference type="SMART" id="SM00802">
    <property type="entry name" value="UME"/>
    <property type="match status" value="1"/>
</dbReference>
<dbReference type="InterPro" id="IPR011990">
    <property type="entry name" value="TPR-like_helical_dom_sf"/>
</dbReference>
<evidence type="ECO:0000313" key="26">
    <source>
        <dbReference type="EMBL" id="KAJ5464678.1"/>
    </source>
</evidence>
<dbReference type="SUPFAM" id="SSF56112">
    <property type="entry name" value="Protein kinase-like (PK-like)"/>
    <property type="match status" value="1"/>
</dbReference>
<dbReference type="GO" id="GO:0005524">
    <property type="term" value="F:ATP binding"/>
    <property type="evidence" value="ECO:0007669"/>
    <property type="project" value="UniProtKB-KW"/>
</dbReference>
<dbReference type="GO" id="GO:0005634">
    <property type="term" value="C:nucleus"/>
    <property type="evidence" value="ECO:0007669"/>
    <property type="project" value="UniProtKB-SubCell"/>
</dbReference>
<evidence type="ECO:0000256" key="18">
    <source>
        <dbReference type="ARBA" id="ARBA00030459"/>
    </source>
</evidence>
<evidence type="ECO:0000256" key="14">
    <source>
        <dbReference type="ARBA" id="ARBA00023242"/>
    </source>
</evidence>
<dbReference type="PROSITE" id="PS51189">
    <property type="entry name" value="FAT"/>
    <property type="match status" value="1"/>
</dbReference>
<dbReference type="FunFam" id="1.10.1070.11:FF:000031">
    <property type="entry name" value="Phosphatidyl inositol 3-kinase"/>
    <property type="match status" value="1"/>
</dbReference>
<evidence type="ECO:0000256" key="13">
    <source>
        <dbReference type="ARBA" id="ARBA00023204"/>
    </source>
</evidence>
<keyword evidence="15" id="KW-0469">Meiosis</keyword>
<feature type="region of interest" description="Disordered" evidence="22">
    <location>
        <begin position="1795"/>
        <end position="1814"/>
    </location>
</feature>
<dbReference type="Pfam" id="PF08064">
    <property type="entry name" value="UME"/>
    <property type="match status" value="1"/>
</dbReference>
<dbReference type="PANTHER" id="PTHR11139:SF125">
    <property type="entry name" value="SERINE_THREONINE-PROTEIN KINASE MEC1"/>
    <property type="match status" value="1"/>
</dbReference>
<dbReference type="PANTHER" id="PTHR11139">
    <property type="entry name" value="ATAXIA TELANGIECTASIA MUTATED ATM -RELATED"/>
    <property type="match status" value="1"/>
</dbReference>
<dbReference type="Gene3D" id="1.25.40.10">
    <property type="entry name" value="Tetratricopeptide repeat domain"/>
    <property type="match status" value="1"/>
</dbReference>
<dbReference type="PROSITE" id="PS00916">
    <property type="entry name" value="PI3_4_KINASE_2"/>
    <property type="match status" value="1"/>
</dbReference>
<dbReference type="Pfam" id="PF23593">
    <property type="entry name" value="HEAT_ATR"/>
    <property type="match status" value="1"/>
</dbReference>
<proteinExistence type="inferred from homology"/>
<evidence type="ECO:0000256" key="4">
    <source>
        <dbReference type="ARBA" id="ARBA00012513"/>
    </source>
</evidence>
<keyword evidence="11" id="KW-0067">ATP-binding</keyword>
<dbReference type="EC" id="2.7.11.1" evidence="4"/>
<evidence type="ECO:0000256" key="16">
    <source>
        <dbReference type="ARBA" id="ARBA00025079"/>
    </source>
</evidence>
<evidence type="ECO:0000256" key="12">
    <source>
        <dbReference type="ARBA" id="ARBA00022853"/>
    </source>
</evidence>
<dbReference type="GO" id="GO:0005694">
    <property type="term" value="C:chromosome"/>
    <property type="evidence" value="ECO:0007669"/>
    <property type="project" value="TreeGrafter"/>
</dbReference>
<dbReference type="Proteomes" id="UP001213681">
    <property type="component" value="Unassembled WGS sequence"/>
</dbReference>